<dbReference type="EMBL" id="CAJNOK010000102">
    <property type="protein sequence ID" value="CAF0729377.1"/>
    <property type="molecule type" value="Genomic_DNA"/>
</dbReference>
<gene>
    <name evidence="3" type="ORF">GPM918_LOCUS6342</name>
    <name evidence="2" type="ORF">OVA965_LOCUS685</name>
    <name evidence="5" type="ORF">SRO942_LOCUS6342</name>
    <name evidence="4" type="ORF">TMI583_LOCUS685</name>
</gene>
<organism evidence="3 6">
    <name type="scientific">Didymodactylos carnosus</name>
    <dbReference type="NCBI Taxonomy" id="1234261"/>
    <lineage>
        <taxon>Eukaryota</taxon>
        <taxon>Metazoa</taxon>
        <taxon>Spiralia</taxon>
        <taxon>Gnathifera</taxon>
        <taxon>Rotifera</taxon>
        <taxon>Eurotatoria</taxon>
        <taxon>Bdelloidea</taxon>
        <taxon>Philodinida</taxon>
        <taxon>Philodinidae</taxon>
        <taxon>Didymodactylos</taxon>
    </lineage>
</organism>
<dbReference type="Proteomes" id="UP000682733">
    <property type="component" value="Unassembled WGS sequence"/>
</dbReference>
<evidence type="ECO:0000313" key="4">
    <source>
        <dbReference type="EMBL" id="CAF3504234.1"/>
    </source>
</evidence>
<name>A0A813WUR0_9BILA</name>
<accession>A0A813WUR0</accession>
<dbReference type="EMBL" id="CAJOBC010000972">
    <property type="protein sequence ID" value="CAF3643974.1"/>
    <property type="molecule type" value="Genomic_DNA"/>
</dbReference>
<evidence type="ECO:0000313" key="3">
    <source>
        <dbReference type="EMBL" id="CAF0856208.1"/>
    </source>
</evidence>
<dbReference type="EMBL" id="CAJOBA010000102">
    <property type="protein sequence ID" value="CAF3504234.1"/>
    <property type="molecule type" value="Genomic_DNA"/>
</dbReference>
<evidence type="ECO:0000313" key="6">
    <source>
        <dbReference type="Proteomes" id="UP000663829"/>
    </source>
</evidence>
<feature type="compositionally biased region" description="Low complexity" evidence="1">
    <location>
        <begin position="24"/>
        <end position="33"/>
    </location>
</feature>
<comment type="caution">
    <text evidence="3">The sequence shown here is derived from an EMBL/GenBank/DDBJ whole genome shotgun (WGS) entry which is preliminary data.</text>
</comment>
<reference evidence="3" key="1">
    <citation type="submission" date="2021-02" db="EMBL/GenBank/DDBJ databases">
        <authorList>
            <person name="Nowell W R."/>
        </authorList>
    </citation>
    <scope>NUCLEOTIDE SEQUENCE</scope>
</reference>
<evidence type="ECO:0000256" key="1">
    <source>
        <dbReference type="SAM" id="MobiDB-lite"/>
    </source>
</evidence>
<dbReference type="Proteomes" id="UP000677228">
    <property type="component" value="Unassembled WGS sequence"/>
</dbReference>
<dbReference type="Proteomes" id="UP000663829">
    <property type="component" value="Unassembled WGS sequence"/>
</dbReference>
<feature type="compositionally biased region" description="Basic and acidic residues" evidence="1">
    <location>
        <begin position="1"/>
        <end position="12"/>
    </location>
</feature>
<dbReference type="EMBL" id="CAJNOQ010000972">
    <property type="protein sequence ID" value="CAF0856208.1"/>
    <property type="molecule type" value="Genomic_DNA"/>
</dbReference>
<evidence type="ECO:0000313" key="2">
    <source>
        <dbReference type="EMBL" id="CAF0729377.1"/>
    </source>
</evidence>
<dbReference type="AlphaFoldDB" id="A0A813WUR0"/>
<proteinExistence type="predicted"/>
<protein>
    <submittedName>
        <fullName evidence="3">Uncharacterized protein</fullName>
    </submittedName>
</protein>
<evidence type="ECO:0000313" key="5">
    <source>
        <dbReference type="EMBL" id="CAF3643974.1"/>
    </source>
</evidence>
<sequence length="100" mass="11095">MVPPKSTDEKQLKTGLGKGKFHSDNIIVDSSTSSDDDDAENNDGNLVHSESDEQQLGYSLLPQDFDAINMNETVTDDPDEEFLRFATDRVRSAEENQACN</sequence>
<dbReference type="Proteomes" id="UP000681722">
    <property type="component" value="Unassembled WGS sequence"/>
</dbReference>
<keyword evidence="6" id="KW-1185">Reference proteome</keyword>
<feature type="region of interest" description="Disordered" evidence="1">
    <location>
        <begin position="1"/>
        <end position="57"/>
    </location>
</feature>